<organism evidence="2 3">
    <name type="scientific">Aurantiacibacter flavus</name>
    <dbReference type="NCBI Taxonomy" id="3145232"/>
    <lineage>
        <taxon>Bacteria</taxon>
        <taxon>Pseudomonadati</taxon>
        <taxon>Pseudomonadota</taxon>
        <taxon>Alphaproteobacteria</taxon>
        <taxon>Sphingomonadales</taxon>
        <taxon>Erythrobacteraceae</taxon>
        <taxon>Aurantiacibacter</taxon>
    </lineage>
</organism>
<comment type="caution">
    <text evidence="2">The sequence shown here is derived from an EMBL/GenBank/DDBJ whole genome shotgun (WGS) entry which is preliminary data.</text>
</comment>
<feature type="signal peptide" evidence="1">
    <location>
        <begin position="1"/>
        <end position="24"/>
    </location>
</feature>
<gene>
    <name evidence="2" type="ORF">ABDJ38_04590</name>
</gene>
<dbReference type="Proteomes" id="UP001484535">
    <property type="component" value="Unassembled WGS sequence"/>
</dbReference>
<evidence type="ECO:0000313" key="2">
    <source>
        <dbReference type="EMBL" id="MEN7536444.1"/>
    </source>
</evidence>
<dbReference type="EMBL" id="JBDLBR010000001">
    <property type="protein sequence ID" value="MEN7536444.1"/>
    <property type="molecule type" value="Genomic_DNA"/>
</dbReference>
<feature type="chain" id="PRO_5045374240" evidence="1">
    <location>
        <begin position="25"/>
        <end position="210"/>
    </location>
</feature>
<evidence type="ECO:0000313" key="3">
    <source>
        <dbReference type="Proteomes" id="UP001484535"/>
    </source>
</evidence>
<evidence type="ECO:0000256" key="1">
    <source>
        <dbReference type="SAM" id="SignalP"/>
    </source>
</evidence>
<sequence length="210" mass="22996">MTKFRTVSGVLSLACGALATSVSAQDIAPQAITLIEGVLFTGEGGVELLSAEDSNRSVVRFWRPIQFTKNEQAIGGRMECRAAAERAPIRATWDDHAAIYEAENKQGSLGDFTEIDTRFNGDGTISRFDVLGRRSDPLRYEVRSYIAVRTGAELVNIRETCQFLRDGQIARQNFFQYVDHHTSFVLALAPPAEADPAAAPSLDTLTEIPS</sequence>
<proteinExistence type="predicted"/>
<name>A0ABV0CU99_9SPHN</name>
<keyword evidence="1" id="KW-0732">Signal</keyword>
<accession>A0ABV0CU99</accession>
<keyword evidence="3" id="KW-1185">Reference proteome</keyword>
<reference evidence="2 3" key="1">
    <citation type="submission" date="2024-05" db="EMBL/GenBank/DDBJ databases">
        <authorList>
            <person name="Park S."/>
        </authorList>
    </citation>
    <scope>NUCLEOTIDE SEQUENCE [LARGE SCALE GENOMIC DNA]</scope>
    <source>
        <strain evidence="2 3">DGU5</strain>
    </source>
</reference>
<protein>
    <submittedName>
        <fullName evidence="2">Uncharacterized protein</fullName>
    </submittedName>
</protein>